<dbReference type="Gene3D" id="1.10.1760.20">
    <property type="match status" value="1"/>
</dbReference>
<dbReference type="RefSeq" id="WP_178734403.1">
    <property type="nucleotide sequence ID" value="NZ_JABUOH010000062.1"/>
</dbReference>
<keyword evidence="1" id="KW-0812">Transmembrane</keyword>
<keyword evidence="1" id="KW-0472">Membrane</keyword>
<feature type="transmembrane region" description="Helical" evidence="1">
    <location>
        <begin position="185"/>
        <end position="206"/>
    </location>
</feature>
<proteinExistence type="predicted"/>
<dbReference type="AlphaFoldDB" id="A0A851HHF1"/>
<dbReference type="Proteomes" id="UP000568109">
    <property type="component" value="Unassembled WGS sequence"/>
</dbReference>
<dbReference type="GO" id="GO:0022857">
    <property type="term" value="F:transmembrane transporter activity"/>
    <property type="evidence" value="ECO:0007669"/>
    <property type="project" value="InterPro"/>
</dbReference>
<evidence type="ECO:0000313" key="2">
    <source>
        <dbReference type="EMBL" id="NWN46020.1"/>
    </source>
</evidence>
<keyword evidence="3" id="KW-1185">Reference proteome</keyword>
<name>A0A851HHF1_9MOLU</name>
<keyword evidence="1" id="KW-1133">Transmembrane helix</keyword>
<evidence type="ECO:0000313" key="3">
    <source>
        <dbReference type="Proteomes" id="UP000568109"/>
    </source>
</evidence>
<dbReference type="EMBL" id="JABUOH010000062">
    <property type="protein sequence ID" value="NWN46020.1"/>
    <property type="molecule type" value="Genomic_DNA"/>
</dbReference>
<dbReference type="InterPro" id="IPR024529">
    <property type="entry name" value="ECF_trnsprt_substrate-spec"/>
</dbReference>
<feature type="transmembrane region" description="Helical" evidence="1">
    <location>
        <begin position="12"/>
        <end position="31"/>
    </location>
</feature>
<feature type="transmembrane region" description="Helical" evidence="1">
    <location>
        <begin position="43"/>
        <end position="61"/>
    </location>
</feature>
<organism evidence="2 3">
    <name type="scientific">Candidatus Phytoplasma pruni</name>
    <dbReference type="NCBI Taxonomy" id="479893"/>
    <lineage>
        <taxon>Bacteria</taxon>
        <taxon>Bacillati</taxon>
        <taxon>Mycoplasmatota</taxon>
        <taxon>Mollicutes</taxon>
        <taxon>Acholeplasmatales</taxon>
        <taxon>Acholeplasmataceae</taxon>
        <taxon>Candidatus Phytoplasma</taxon>
        <taxon>16SrIII (X-disease group)</taxon>
    </lineage>
</organism>
<sequence length="220" mass="25486">MNKNKKQVLLKKMIVVSLLIAISFFLEMVFVKLFHGGHHCHTTLIRIELLPLILIGFLFGWKFSFFSNLLYVAIHICMEYAMDRHFFELLLKDTDSKTVLFLGLLFFVFVMPYLACTISGFFHRKDLRHLSQGKVIAGSLSLIAIVQIISYAIFSFLLYNKQAHAILHEYESVIKDSNLPYKLIFGYYTLSVVLQNIVIGFILYFLNPILKVNLESFSLE</sequence>
<comment type="caution">
    <text evidence="2">The sequence shown here is derived from an EMBL/GenBank/DDBJ whole genome shotgun (WGS) entry which is preliminary data.</text>
</comment>
<evidence type="ECO:0000256" key="1">
    <source>
        <dbReference type="SAM" id="Phobius"/>
    </source>
</evidence>
<protein>
    <submittedName>
        <fullName evidence="2">Uncharacterized protein</fullName>
    </submittedName>
</protein>
<reference evidence="2 3" key="1">
    <citation type="submission" date="2020-06" db="EMBL/GenBank/DDBJ databases">
        <title>Draft genome sequence of Candidatus Phytoplasma pruni (X-disease group, subgroup 16SrIII-B) strain ChTDIII from Argentina.</title>
        <authorList>
            <person name="Fernandez F.D."/>
            <person name="Zuebert C."/>
            <person name="Huettel B."/>
            <person name="Kube M."/>
            <person name="Conci L.R."/>
        </authorList>
    </citation>
    <scope>NUCLEOTIDE SEQUENCE [LARGE SCALE GENOMIC DNA]</scope>
    <source>
        <strain evidence="2 3">ChTDIII</strain>
    </source>
</reference>
<dbReference type="Pfam" id="PF12822">
    <property type="entry name" value="ECF_trnsprt"/>
    <property type="match status" value="1"/>
</dbReference>
<accession>A0A851HHF1</accession>
<feature type="transmembrane region" description="Helical" evidence="1">
    <location>
        <begin position="135"/>
        <end position="159"/>
    </location>
</feature>
<gene>
    <name evidence="2" type="ORF">HR065_02905</name>
</gene>
<feature type="transmembrane region" description="Helical" evidence="1">
    <location>
        <begin position="99"/>
        <end position="123"/>
    </location>
</feature>